<evidence type="ECO:0000256" key="3">
    <source>
        <dbReference type="ARBA" id="ARBA00022525"/>
    </source>
</evidence>
<dbReference type="PANTHER" id="PTHR43690">
    <property type="entry name" value="NARDILYSIN"/>
    <property type="match status" value="1"/>
</dbReference>
<evidence type="ECO:0000259" key="12">
    <source>
        <dbReference type="Pfam" id="PF05193"/>
    </source>
</evidence>
<dbReference type="GO" id="GO:0005576">
    <property type="term" value="C:extracellular region"/>
    <property type="evidence" value="ECO:0007669"/>
    <property type="project" value="UniProtKB-SubCell"/>
</dbReference>
<protein>
    <recommendedName>
        <fullName evidence="17">Peptidase M16 N-terminal domain-containing protein</fullName>
    </recommendedName>
</protein>
<evidence type="ECO:0000256" key="6">
    <source>
        <dbReference type="ARBA" id="ARBA00022729"/>
    </source>
</evidence>
<dbReference type="EMBL" id="CP054543">
    <property type="protein sequence ID" value="QSL66574.1"/>
    <property type="molecule type" value="Genomic_DNA"/>
</dbReference>
<evidence type="ECO:0000256" key="4">
    <source>
        <dbReference type="ARBA" id="ARBA00022670"/>
    </source>
</evidence>
<dbReference type="Pfam" id="PF00675">
    <property type="entry name" value="Peptidase_M16"/>
    <property type="match status" value="1"/>
</dbReference>
<keyword evidence="5" id="KW-0479">Metal-binding</keyword>
<comment type="similarity">
    <text evidence="2">Belongs to the peptidase M16 family.</text>
</comment>
<keyword evidence="7" id="KW-0378">Hydrolase</keyword>
<gene>
    <name evidence="15" type="ORF">MERGE_000956</name>
</gene>
<feature type="domain" description="Peptidase M16 middle/third" evidence="14">
    <location>
        <begin position="636"/>
        <end position="729"/>
    </location>
</feature>
<evidence type="ECO:0000256" key="1">
    <source>
        <dbReference type="ARBA" id="ARBA00004613"/>
    </source>
</evidence>
<dbReference type="GO" id="GO:0046872">
    <property type="term" value="F:metal ion binding"/>
    <property type="evidence" value="ECO:0007669"/>
    <property type="project" value="UniProtKB-KW"/>
</dbReference>
<evidence type="ECO:0000256" key="9">
    <source>
        <dbReference type="ARBA" id="ARBA00023049"/>
    </source>
</evidence>
<dbReference type="PANTHER" id="PTHR43690:SF18">
    <property type="entry name" value="INSULIN-DEGRADING ENZYME-RELATED"/>
    <property type="match status" value="1"/>
</dbReference>
<dbReference type="GO" id="GO:0051603">
    <property type="term" value="P:proteolysis involved in protein catabolic process"/>
    <property type="evidence" value="ECO:0007669"/>
    <property type="project" value="TreeGrafter"/>
</dbReference>
<comment type="subcellular location">
    <subcellularLocation>
        <location evidence="1">Secreted</location>
    </subcellularLocation>
</comment>
<keyword evidence="9" id="KW-0482">Metalloprotease</keyword>
<feature type="domain" description="Peptidase M16 N-terminal" evidence="11">
    <location>
        <begin position="289"/>
        <end position="411"/>
    </location>
</feature>
<dbReference type="SUPFAM" id="SSF63411">
    <property type="entry name" value="LuxS/MPP-like metallohydrolase"/>
    <property type="match status" value="2"/>
</dbReference>
<feature type="domain" description="Peptidase M16 C-terminal" evidence="12">
    <location>
        <begin position="452"/>
        <end position="630"/>
    </location>
</feature>
<evidence type="ECO:0000313" key="15">
    <source>
        <dbReference type="EMBL" id="QSL66574.1"/>
    </source>
</evidence>
<dbReference type="GO" id="GO:0043171">
    <property type="term" value="P:peptide catabolic process"/>
    <property type="evidence" value="ECO:0007669"/>
    <property type="project" value="TreeGrafter"/>
</dbReference>
<evidence type="ECO:0000256" key="8">
    <source>
        <dbReference type="ARBA" id="ARBA00022833"/>
    </source>
</evidence>
<dbReference type="Proteomes" id="UP000663699">
    <property type="component" value="Chromosome 12"/>
</dbReference>
<dbReference type="InterPro" id="IPR007863">
    <property type="entry name" value="Peptidase_M16_C"/>
</dbReference>
<keyword evidence="8" id="KW-0862">Zinc</keyword>
<keyword evidence="3" id="KW-0964">Secreted</keyword>
<keyword evidence="16" id="KW-1185">Reference proteome</keyword>
<dbReference type="AlphaFoldDB" id="A0A899G1Y4"/>
<dbReference type="Pfam" id="PF05193">
    <property type="entry name" value="Peptidase_M16_C"/>
    <property type="match status" value="1"/>
</dbReference>
<evidence type="ECO:0000259" key="14">
    <source>
        <dbReference type="Pfam" id="PF16187"/>
    </source>
</evidence>
<feature type="domain" description="CFEM" evidence="13">
    <location>
        <begin position="169"/>
        <end position="213"/>
    </location>
</feature>
<dbReference type="InterPro" id="IPR008427">
    <property type="entry name" value="Extracellular_membr_CFEM_dom"/>
</dbReference>
<reference evidence="15" key="1">
    <citation type="submission" date="2020-06" db="EMBL/GenBank/DDBJ databases">
        <title>Genomes of multiple members of Pneumocystis genus reveal paths to human pathogen Pneumocystis jirovecii.</title>
        <authorList>
            <person name="Cisse O.H."/>
            <person name="Ma L."/>
            <person name="Dekker J."/>
            <person name="Khil P."/>
            <person name="Jo J."/>
            <person name="Brenchley J."/>
            <person name="Blair R."/>
            <person name="Pahar B."/>
            <person name="Chabe M."/>
            <person name="Van Rompay K.A."/>
            <person name="Keesler R."/>
            <person name="Sukura A."/>
            <person name="Hirsch V."/>
            <person name="Kutty G."/>
            <person name="Liu Y."/>
            <person name="Peng L."/>
            <person name="Chen J."/>
            <person name="Song J."/>
            <person name="Weissenbacher-Lang C."/>
            <person name="Xu J."/>
            <person name="Upham N.S."/>
            <person name="Stajich J.E."/>
            <person name="Cuomo C.A."/>
            <person name="Cushion M.T."/>
            <person name="Kovacs J.A."/>
        </authorList>
    </citation>
    <scope>NUCLEOTIDE SEQUENCE</scope>
    <source>
        <strain evidence="15">2A</strain>
    </source>
</reference>
<proteinExistence type="inferred from homology"/>
<keyword evidence="6" id="KW-0732">Signal</keyword>
<accession>A0A899G1Y4</accession>
<evidence type="ECO:0000259" key="13">
    <source>
        <dbReference type="Pfam" id="PF05730"/>
    </source>
</evidence>
<evidence type="ECO:0008006" key="17">
    <source>
        <dbReference type="Google" id="ProtNLM"/>
    </source>
</evidence>
<evidence type="ECO:0000256" key="7">
    <source>
        <dbReference type="ARBA" id="ARBA00022801"/>
    </source>
</evidence>
<dbReference type="InterPro" id="IPR050626">
    <property type="entry name" value="Peptidase_M16"/>
</dbReference>
<sequence>MKIKSWVNHPHIFFKFIDTICAAPNYISNDNKEQNKNSEANNYFNDMNSLYKSNNDQNHQKSSDLHDIEMRFMDSCDSITSRIKNQNTKKCVLDKLKKTHCADNDMLCLCDSKASYRVIYDCSEAQNDLSFEFYFDRLCFSASLHPHCTSAPNPFFPRIICKDPFEGSELDENARNCIKKAAKHSLCKNISYVSCLCDSRTFIFEVGSCIEDISYGENVGIFLNTLCRMTTLPPGCTYSSDYLSNDNGTEHHLYLKDQENIKILSTEFKKPDNDHSLYRLIEMSNKLQVLLINDPQSELFAASMSISIGHYSDPDDIPGLVHLCEHMLFMGTKKYPEEDDFSSYMETHSGKFNARTSSEETNFFFHIAPDYFEQALDRFSQLFIAPLFPRTAIEREIHAINSEFKKNQQNEEWNMLQLEKSLSNEKSPYHKFGTGNYQTLMDNPKKNGKDILEELKNFYLKYYSANLMKLVVISKESLDDLQRLIIKYFSQIPNRGTQKPQFTEKPFTDRHLGTRCWYKSAKNSTKMTLTFPIESQDILYKRSSFIYLRYLLEHQSSNSLYNFLSEKGWILSISTDVEYIVSNVDFFRIILVLTSKGLDESEDLIITIFQYLDFLRNMGPQERIFNELRQLDDMLFRFSDYIASFQRVSILSKVMQKTYLDYSDLLKLDFFSEYNAQYIMDLLNLLRPNNYLLSISSKTKPGDWNAKEFWYGSEYKLEFLPEALVQTNNLAINDLLKMTHFLILKHSCFYFSEYPNIRYTSIRSTIKDLHKYYSTSKLEFQLSIYGFNVHKHVYLKKKVTKFINWI</sequence>
<dbReference type="InterPro" id="IPR011765">
    <property type="entry name" value="Pept_M16_N"/>
</dbReference>
<dbReference type="FunFam" id="3.30.830.10:FF:000004">
    <property type="entry name" value="Putative insulin-degrading enzyme"/>
    <property type="match status" value="1"/>
</dbReference>
<dbReference type="Pfam" id="PF16187">
    <property type="entry name" value="Peptidase_M16_M"/>
    <property type="match status" value="1"/>
</dbReference>
<dbReference type="GO" id="GO:0005829">
    <property type="term" value="C:cytosol"/>
    <property type="evidence" value="ECO:0007669"/>
    <property type="project" value="TreeGrafter"/>
</dbReference>
<keyword evidence="4" id="KW-0645">Protease</keyword>
<dbReference type="GO" id="GO:0004222">
    <property type="term" value="F:metalloendopeptidase activity"/>
    <property type="evidence" value="ECO:0007669"/>
    <property type="project" value="TreeGrafter"/>
</dbReference>
<evidence type="ECO:0000256" key="10">
    <source>
        <dbReference type="ARBA" id="ARBA00023157"/>
    </source>
</evidence>
<keyword evidence="10" id="KW-1015">Disulfide bond</keyword>
<evidence type="ECO:0000259" key="11">
    <source>
        <dbReference type="Pfam" id="PF00675"/>
    </source>
</evidence>
<dbReference type="GO" id="GO:0005739">
    <property type="term" value="C:mitochondrion"/>
    <property type="evidence" value="ECO:0007669"/>
    <property type="project" value="TreeGrafter"/>
</dbReference>
<evidence type="ECO:0000256" key="5">
    <source>
        <dbReference type="ARBA" id="ARBA00022723"/>
    </source>
</evidence>
<dbReference type="InterPro" id="IPR011249">
    <property type="entry name" value="Metalloenz_LuxS/M16"/>
</dbReference>
<dbReference type="OrthoDB" id="952271at2759"/>
<dbReference type="Pfam" id="PF05730">
    <property type="entry name" value="CFEM"/>
    <property type="match status" value="1"/>
</dbReference>
<name>A0A899G1Y4_9ASCO</name>
<dbReference type="InterPro" id="IPR032632">
    <property type="entry name" value="Peptidase_M16_M"/>
</dbReference>
<organism evidence="15 16">
    <name type="scientific">Pneumocystis wakefieldiae</name>
    <dbReference type="NCBI Taxonomy" id="38082"/>
    <lineage>
        <taxon>Eukaryota</taxon>
        <taxon>Fungi</taxon>
        <taxon>Dikarya</taxon>
        <taxon>Ascomycota</taxon>
        <taxon>Taphrinomycotina</taxon>
        <taxon>Pneumocystomycetes</taxon>
        <taxon>Pneumocystaceae</taxon>
        <taxon>Pneumocystis</taxon>
    </lineage>
</organism>
<dbReference type="FunFam" id="3.30.830.10:FF:000005">
    <property type="entry name" value="nardilysin isoform X1"/>
    <property type="match status" value="1"/>
</dbReference>
<evidence type="ECO:0000313" key="16">
    <source>
        <dbReference type="Proteomes" id="UP000663699"/>
    </source>
</evidence>
<dbReference type="Gene3D" id="3.30.830.10">
    <property type="entry name" value="Metalloenzyme, LuxS/M16 peptidase-like"/>
    <property type="match status" value="2"/>
</dbReference>
<evidence type="ECO:0000256" key="2">
    <source>
        <dbReference type="ARBA" id="ARBA00007261"/>
    </source>
</evidence>